<keyword evidence="2" id="KW-1003">Cell membrane</keyword>
<feature type="transmembrane region" description="Helical" evidence="7">
    <location>
        <begin position="239"/>
        <end position="257"/>
    </location>
</feature>
<evidence type="ECO:0000259" key="8">
    <source>
        <dbReference type="Pfam" id="PF06808"/>
    </source>
</evidence>
<gene>
    <name evidence="9" type="ORF">LKD36_01745</name>
</gene>
<dbReference type="Pfam" id="PF06808">
    <property type="entry name" value="DctM"/>
    <property type="match status" value="1"/>
</dbReference>
<keyword evidence="4 7" id="KW-0812">Transmembrane</keyword>
<evidence type="ECO:0000256" key="4">
    <source>
        <dbReference type="ARBA" id="ARBA00022692"/>
    </source>
</evidence>
<feature type="transmembrane region" description="Helical" evidence="7">
    <location>
        <begin position="215"/>
        <end position="233"/>
    </location>
</feature>
<comment type="subcellular location">
    <subcellularLocation>
        <location evidence="1">Cell inner membrane</location>
        <topology evidence="1">Multi-pass membrane protein</topology>
    </subcellularLocation>
</comment>
<dbReference type="InterPro" id="IPR010656">
    <property type="entry name" value="DctM"/>
</dbReference>
<keyword evidence="10" id="KW-1185">Reference proteome</keyword>
<keyword evidence="5 7" id="KW-1133">Transmembrane helix</keyword>
<evidence type="ECO:0000313" key="10">
    <source>
        <dbReference type="Proteomes" id="UP001198220"/>
    </source>
</evidence>
<accession>A0AAE3A7K3</accession>
<feature type="domain" description="TRAP C4-dicarboxylate transport system permease DctM subunit" evidence="8">
    <location>
        <begin position="6"/>
        <end position="414"/>
    </location>
</feature>
<protein>
    <submittedName>
        <fullName evidence="9">TRAP transporter large permease subunit</fullName>
    </submittedName>
</protein>
<dbReference type="RefSeq" id="WP_308458430.1">
    <property type="nucleotide sequence ID" value="NZ_JAJEPS010000001.1"/>
</dbReference>
<proteinExistence type="predicted"/>
<evidence type="ECO:0000256" key="2">
    <source>
        <dbReference type="ARBA" id="ARBA00022475"/>
    </source>
</evidence>
<feature type="transmembrane region" description="Helical" evidence="7">
    <location>
        <begin position="269"/>
        <end position="290"/>
    </location>
</feature>
<feature type="transmembrane region" description="Helical" evidence="7">
    <location>
        <begin position="394"/>
        <end position="414"/>
    </location>
</feature>
<dbReference type="EMBL" id="JAJEPS010000001">
    <property type="protein sequence ID" value="MCC2124898.1"/>
    <property type="molecule type" value="Genomic_DNA"/>
</dbReference>
<dbReference type="GO" id="GO:0005886">
    <property type="term" value="C:plasma membrane"/>
    <property type="evidence" value="ECO:0007669"/>
    <property type="project" value="UniProtKB-SubCell"/>
</dbReference>
<feature type="transmembrane region" description="Helical" evidence="7">
    <location>
        <begin position="302"/>
        <end position="324"/>
    </location>
</feature>
<dbReference type="PIRSF" id="PIRSF006066">
    <property type="entry name" value="HI0050"/>
    <property type="match status" value="1"/>
</dbReference>
<keyword evidence="6 7" id="KW-0472">Membrane</keyword>
<dbReference type="NCBIfam" id="TIGR00786">
    <property type="entry name" value="dctM"/>
    <property type="match status" value="1"/>
</dbReference>
<feature type="transmembrane region" description="Helical" evidence="7">
    <location>
        <begin position="356"/>
        <end position="382"/>
    </location>
</feature>
<feature type="transmembrane region" description="Helical" evidence="7">
    <location>
        <begin position="7"/>
        <end position="33"/>
    </location>
</feature>
<evidence type="ECO:0000256" key="6">
    <source>
        <dbReference type="ARBA" id="ARBA00023136"/>
    </source>
</evidence>
<evidence type="ECO:0000256" key="5">
    <source>
        <dbReference type="ARBA" id="ARBA00022989"/>
    </source>
</evidence>
<evidence type="ECO:0000313" key="9">
    <source>
        <dbReference type="EMBL" id="MCC2124898.1"/>
    </source>
</evidence>
<dbReference type="Proteomes" id="UP001198220">
    <property type="component" value="Unassembled WGS sequence"/>
</dbReference>
<dbReference type="PANTHER" id="PTHR33362:SF3">
    <property type="entry name" value="SIALIC ACID TRAP TRANSPORTER PERMEASE PROTEIN SIAT"/>
    <property type="match status" value="1"/>
</dbReference>
<dbReference type="GO" id="GO:0022857">
    <property type="term" value="F:transmembrane transporter activity"/>
    <property type="evidence" value="ECO:0007669"/>
    <property type="project" value="TreeGrafter"/>
</dbReference>
<feature type="transmembrane region" description="Helical" evidence="7">
    <location>
        <begin position="137"/>
        <end position="160"/>
    </location>
</feature>
<feature type="transmembrane region" description="Helical" evidence="7">
    <location>
        <begin position="45"/>
        <end position="67"/>
    </location>
</feature>
<evidence type="ECO:0000256" key="3">
    <source>
        <dbReference type="ARBA" id="ARBA00022519"/>
    </source>
</evidence>
<feature type="transmembrane region" description="Helical" evidence="7">
    <location>
        <begin position="331"/>
        <end position="350"/>
    </location>
</feature>
<name>A0AAE3A7K3_9FIRM</name>
<sequence length="423" mass="44802">MIPFIIVTLFGLMIIGVPIAFSLGGASIVGFLLTDTAMQALAQKMLVGIAKYSLLPLPFFVFSGNLMGQGGISKRLINFVQAATGHITGGVAIVTIISAMIFASLSGSSSATTAALGMILIPAMVEYRYSKGYAGAITAVSAELGMIIPPSISMIIYAIITETSISKIFIAGFGPGILIGLSLIILSWYLCKKRGYVGSKKATHEEWLAALKNSWLSLLMPVVVLGGIYTGLFTATESAIISVVYAFLLSVFVYKELNFKKFCKCVEDSLITIGMITMVIASAAAFSFLLTSEQIPQKVAALFAAIAPNSFVFLLLVNLLLIVCGMFFDSTSAVTVLAGILAPVAVAFGVNPIHFGVIMVVNMALGCVTPPVGVNLFVACRIGQVSIEEMSKELVPYWILLIADLLLITYVPAISMTLPNLMG</sequence>
<dbReference type="PANTHER" id="PTHR33362">
    <property type="entry name" value="SIALIC ACID TRAP TRANSPORTER PERMEASE PROTEIN SIAT-RELATED"/>
    <property type="match status" value="1"/>
</dbReference>
<feature type="transmembrane region" description="Helical" evidence="7">
    <location>
        <begin position="166"/>
        <end position="191"/>
    </location>
</feature>
<keyword evidence="3" id="KW-0997">Cell inner membrane</keyword>
<dbReference type="InterPro" id="IPR004681">
    <property type="entry name" value="TRAP_DctM"/>
</dbReference>
<dbReference type="AlphaFoldDB" id="A0AAE3A7K3"/>
<reference evidence="9 10" key="1">
    <citation type="submission" date="2021-10" db="EMBL/GenBank/DDBJ databases">
        <title>Anaerobic single-cell dispensing facilitates the cultivation of human gut bacteria.</title>
        <authorList>
            <person name="Afrizal A."/>
        </authorList>
    </citation>
    <scope>NUCLEOTIDE SEQUENCE [LARGE SCALE GENOMIC DNA]</scope>
    <source>
        <strain evidence="9 10">CLA-AA-H276</strain>
    </source>
</reference>
<feature type="transmembrane region" description="Helical" evidence="7">
    <location>
        <begin position="79"/>
        <end position="102"/>
    </location>
</feature>
<evidence type="ECO:0000256" key="7">
    <source>
        <dbReference type="SAM" id="Phobius"/>
    </source>
</evidence>
<organism evidence="9 10">
    <name type="scientific">Hominiventricola filiformis</name>
    <dbReference type="NCBI Taxonomy" id="2885352"/>
    <lineage>
        <taxon>Bacteria</taxon>
        <taxon>Bacillati</taxon>
        <taxon>Bacillota</taxon>
        <taxon>Clostridia</taxon>
        <taxon>Lachnospirales</taxon>
        <taxon>Lachnospiraceae</taxon>
        <taxon>Hominiventricola</taxon>
    </lineage>
</organism>
<evidence type="ECO:0000256" key="1">
    <source>
        <dbReference type="ARBA" id="ARBA00004429"/>
    </source>
</evidence>
<comment type="caution">
    <text evidence="9">The sequence shown here is derived from an EMBL/GenBank/DDBJ whole genome shotgun (WGS) entry which is preliminary data.</text>
</comment>